<evidence type="ECO:0008006" key="4">
    <source>
        <dbReference type="Google" id="ProtNLM"/>
    </source>
</evidence>
<dbReference type="STRING" id="1121331.SAMN02745248_01537"/>
<gene>
    <name evidence="2" type="ORF">SAMN02745248_01537</name>
</gene>
<evidence type="ECO:0000313" key="2">
    <source>
        <dbReference type="EMBL" id="SHK00253.1"/>
    </source>
</evidence>
<dbReference type="InterPro" id="IPR027417">
    <property type="entry name" value="P-loop_NTPase"/>
</dbReference>
<proteinExistence type="predicted"/>
<dbReference type="Proteomes" id="UP000183952">
    <property type="component" value="Unassembled WGS sequence"/>
</dbReference>
<protein>
    <recommendedName>
        <fullName evidence="4">AAA domain (Dynein-related subfamily)</fullName>
    </recommendedName>
</protein>
<feature type="coiled-coil region" evidence="1">
    <location>
        <begin position="479"/>
        <end position="527"/>
    </location>
</feature>
<dbReference type="OrthoDB" id="9781481at2"/>
<evidence type="ECO:0000256" key="1">
    <source>
        <dbReference type="SAM" id="Coils"/>
    </source>
</evidence>
<dbReference type="RefSeq" id="WP_072903497.1">
    <property type="nucleotide sequence ID" value="NZ_FRAD01000011.1"/>
</dbReference>
<dbReference type="SUPFAM" id="SSF52540">
    <property type="entry name" value="P-loop containing nucleoside triphosphate hydrolases"/>
    <property type="match status" value="1"/>
</dbReference>
<dbReference type="EMBL" id="FRAD01000011">
    <property type="protein sequence ID" value="SHK00253.1"/>
    <property type="molecule type" value="Genomic_DNA"/>
</dbReference>
<dbReference type="AlphaFoldDB" id="A0A1M6NX39"/>
<keyword evidence="3" id="KW-1185">Reference proteome</keyword>
<accession>A0A1M6NX39</accession>
<evidence type="ECO:0000313" key="3">
    <source>
        <dbReference type="Proteomes" id="UP000183952"/>
    </source>
</evidence>
<dbReference type="Gene3D" id="3.40.50.300">
    <property type="entry name" value="P-loop containing nucleotide triphosphate hydrolases"/>
    <property type="match status" value="1"/>
</dbReference>
<sequence>MIKYLNKFYTMLPGDKLNICFEKTYGGKVNRKLKKAKDVKNKIQCIEDDENAHSLFVENLYNELKCSEIEYESANACIKDIDCQNFQRNIIYCLKNFPQEYSFKHYISSDEFNSRVKKKGKFDEEEKKSCEPESTVATDILKEINVEGIHIEDINTDDIELNQGDIDQINEFCQNDIPTNKYIVSIKQQNETFYNIYPIYNITEGHKLIKVEREEFPDYGNINISPNSNISRNFKKYKRNPIWICTIDKNQLEEFKTSGTRYRISDEELVKKGNINEICNENIFQLVEIQCSNEELEKNMVNGSLSLEDEPNFKQIYIANYQYIYGPFEYEPEKHGRGYILNKMEDYIVNKYDLYANRERLDTIDIYIDDEEGSVELKLLYFMDMENCVYTEIDAISDEELMDLIKQHVNVKSTNLSRSEIKTVKSIFDKFVASNQLADLSQDRIKRASEIINKNQVYDLYIDDIRPQLQSDISKTFNENEKESEKETLNLEIEKLKNDKENLEYELRELKKSLQQEIKKKDEFSVKNSARMKNVEKIEKALEDKFANITSKYADVAFDGIIADKILNSALNWSRSVEEELDNSQICTKHSFQGVKTIKEFGQPSEIKQYIYDNIRKVRKYSMNDIINMMICVSQGFLTVFSGEPGVGKTSICNIISQVLGLSNDENLNRYVEVSVEKGWTSKKDFIGYYNPLTKTFDKNNKALFQAFKNLNMECVRGVEEFPYFILLDEANLSSMEYYWADFMNVCDFDKENRKINLGEDYIFKIPQTLRFLATINYDHTTENLSPRLLDRAWIISMNADEIGKMCSGRDMDIKSIIPYGELVKYFCRGVDNNNADYSKAISLYGEICEIFSNNFITISPRIHQAVHGYLKTGISLFEFQNNAEKYEIAVDYAVCQKLLPKISGVGEGYENFLSVLLDKCSKHNMSKSSTMLNRILEIGNRNMKYFEFFN</sequence>
<keyword evidence="1" id="KW-0175">Coiled coil</keyword>
<name>A0A1M6NX39_9CLOT</name>
<reference evidence="2 3" key="1">
    <citation type="submission" date="2016-11" db="EMBL/GenBank/DDBJ databases">
        <authorList>
            <person name="Jaros S."/>
            <person name="Januszkiewicz K."/>
            <person name="Wedrychowicz H."/>
        </authorList>
    </citation>
    <scope>NUCLEOTIDE SEQUENCE [LARGE SCALE GENOMIC DNA]</scope>
    <source>
        <strain evidence="2 3">DSM 3090</strain>
    </source>
</reference>
<organism evidence="2 3">
    <name type="scientific">Hathewaya proteolytica DSM 3090</name>
    <dbReference type="NCBI Taxonomy" id="1121331"/>
    <lineage>
        <taxon>Bacteria</taxon>
        <taxon>Bacillati</taxon>
        <taxon>Bacillota</taxon>
        <taxon>Clostridia</taxon>
        <taxon>Eubacteriales</taxon>
        <taxon>Clostridiaceae</taxon>
        <taxon>Hathewaya</taxon>
    </lineage>
</organism>